<dbReference type="KEGG" id="aten:116289898"/>
<evidence type="ECO:0000256" key="23">
    <source>
        <dbReference type="SAM" id="MobiDB-lite"/>
    </source>
</evidence>
<evidence type="ECO:0000313" key="26">
    <source>
        <dbReference type="RefSeq" id="XP_031552700.1"/>
    </source>
</evidence>
<dbReference type="UniPathway" id="UPA00063"/>
<evidence type="ECO:0000256" key="5">
    <source>
        <dbReference type="ARBA" id="ARBA00022548"/>
    </source>
</evidence>
<feature type="transmembrane region" description="Helical" evidence="24">
    <location>
        <begin position="52"/>
        <end position="73"/>
    </location>
</feature>
<evidence type="ECO:0000256" key="4">
    <source>
        <dbReference type="ARBA" id="ARBA00022516"/>
    </source>
</evidence>
<keyword evidence="11 24" id="KW-1133">Transmembrane helix</keyword>
<dbReference type="Pfam" id="PF01222">
    <property type="entry name" value="ERG4_ERG24"/>
    <property type="match status" value="1"/>
</dbReference>
<evidence type="ECO:0000256" key="16">
    <source>
        <dbReference type="ARBA" id="ARBA00023166"/>
    </source>
</evidence>
<comment type="catalytic activity">
    <reaction evidence="21">
        <text>cholesterol + NADP(+) = 7-dehydrocholesterol + NADPH + H(+)</text>
        <dbReference type="Rhea" id="RHEA:23984"/>
        <dbReference type="ChEBI" id="CHEBI:15378"/>
        <dbReference type="ChEBI" id="CHEBI:16113"/>
        <dbReference type="ChEBI" id="CHEBI:17759"/>
        <dbReference type="ChEBI" id="CHEBI:57783"/>
        <dbReference type="ChEBI" id="CHEBI:58349"/>
        <dbReference type="EC" id="1.3.1.21"/>
    </reaction>
    <physiologicalReaction direction="right-to-left" evidence="21">
        <dbReference type="Rhea" id="RHEA:23986"/>
    </physiologicalReaction>
</comment>
<keyword evidence="17" id="KW-0753">Steroid metabolism</keyword>
<feature type="compositionally biased region" description="Polar residues" evidence="23">
    <location>
        <begin position="20"/>
        <end position="34"/>
    </location>
</feature>
<evidence type="ECO:0000256" key="22">
    <source>
        <dbReference type="ARBA" id="ARBA00047826"/>
    </source>
</evidence>
<evidence type="ECO:0000256" key="6">
    <source>
        <dbReference type="ARBA" id="ARBA00022692"/>
    </source>
</evidence>
<reference evidence="26" key="1">
    <citation type="submission" date="2025-08" db="UniProtKB">
        <authorList>
            <consortium name="RefSeq"/>
        </authorList>
    </citation>
    <scope>IDENTIFICATION</scope>
    <source>
        <tissue evidence="26">Tentacle</tissue>
    </source>
</reference>
<accession>A0A6P8HJC7</accession>
<dbReference type="InterPro" id="IPR018083">
    <property type="entry name" value="Sterol_reductase_CS"/>
</dbReference>
<evidence type="ECO:0000256" key="17">
    <source>
        <dbReference type="ARBA" id="ARBA00023221"/>
    </source>
</evidence>
<keyword evidence="13" id="KW-0756">Sterol biosynthesis</keyword>
<keyword evidence="16" id="KW-1207">Sterol metabolism</keyword>
<dbReference type="GO" id="GO:0006695">
    <property type="term" value="P:cholesterol biosynthetic process"/>
    <property type="evidence" value="ECO:0007669"/>
    <property type="project" value="UniProtKB-UniPathway"/>
</dbReference>
<dbReference type="GO" id="GO:0047598">
    <property type="term" value="F:7-dehydrocholesterol reductase activity"/>
    <property type="evidence" value="ECO:0007669"/>
    <property type="project" value="UniProtKB-EC"/>
</dbReference>
<evidence type="ECO:0000256" key="3">
    <source>
        <dbReference type="ARBA" id="ARBA00005402"/>
    </source>
</evidence>
<evidence type="ECO:0000256" key="18">
    <source>
        <dbReference type="ARBA" id="ARBA00038851"/>
    </source>
</evidence>
<keyword evidence="10" id="KW-0752">Steroid biosynthesis</keyword>
<keyword evidence="4" id="KW-0444">Lipid biosynthesis</keyword>
<feature type="transmembrane region" description="Helical" evidence="24">
    <location>
        <begin position="155"/>
        <end position="173"/>
    </location>
</feature>
<dbReference type="GeneID" id="116289898"/>
<comment type="similarity">
    <text evidence="3">Belongs to the ERG4/ERG24 family.</text>
</comment>
<name>A0A6P8HJC7_ACTTE</name>
<evidence type="ECO:0000256" key="7">
    <source>
        <dbReference type="ARBA" id="ARBA00022778"/>
    </source>
</evidence>
<feature type="transmembrane region" description="Helical" evidence="24">
    <location>
        <begin position="309"/>
        <end position="331"/>
    </location>
</feature>
<dbReference type="PROSITE" id="PS01017">
    <property type="entry name" value="STEROL_REDUCT_1"/>
    <property type="match status" value="1"/>
</dbReference>
<keyword evidence="6 24" id="KW-0812">Transmembrane</keyword>
<organism evidence="25 26">
    <name type="scientific">Actinia tenebrosa</name>
    <name type="common">Australian red waratah sea anemone</name>
    <dbReference type="NCBI Taxonomy" id="6105"/>
    <lineage>
        <taxon>Eukaryota</taxon>
        <taxon>Metazoa</taxon>
        <taxon>Cnidaria</taxon>
        <taxon>Anthozoa</taxon>
        <taxon>Hexacorallia</taxon>
        <taxon>Actiniaria</taxon>
        <taxon>Actiniidae</taxon>
        <taxon>Actinia</taxon>
    </lineage>
</organism>
<comment type="catalytic activity">
    <reaction evidence="22">
        <text>7-dehydrodesmosterol + NADPH + H(+) = desmosterol + NADP(+)</text>
        <dbReference type="Rhea" id="RHEA:46740"/>
        <dbReference type="ChEBI" id="CHEBI:15378"/>
        <dbReference type="ChEBI" id="CHEBI:17737"/>
        <dbReference type="ChEBI" id="CHEBI:27910"/>
        <dbReference type="ChEBI" id="CHEBI:57783"/>
        <dbReference type="ChEBI" id="CHEBI:58349"/>
    </reaction>
    <physiologicalReaction direction="left-to-right" evidence="22">
        <dbReference type="Rhea" id="RHEA:46741"/>
    </physiologicalReaction>
</comment>
<keyword evidence="25" id="KW-1185">Reference proteome</keyword>
<evidence type="ECO:0000256" key="21">
    <source>
        <dbReference type="ARBA" id="ARBA00047795"/>
    </source>
</evidence>
<evidence type="ECO:0000256" key="8">
    <source>
        <dbReference type="ARBA" id="ARBA00022824"/>
    </source>
</evidence>
<dbReference type="Proteomes" id="UP000515163">
    <property type="component" value="Unplaced"/>
</dbReference>
<evidence type="ECO:0000256" key="11">
    <source>
        <dbReference type="ARBA" id="ARBA00022989"/>
    </source>
</evidence>
<feature type="region of interest" description="Disordered" evidence="23">
    <location>
        <begin position="1"/>
        <end position="37"/>
    </location>
</feature>
<sequence length="483" mass="55083">METKHRTGKHTAEQPKESHSNGTTMNGTSQSAASSKERLNNENVNISGVPGLSINILGTFMLLWPPLFVWYFWLACNSYQCSLGSLGHELMARFQEGTVLEFVRKNIPEVTTEAIVVFTCWMVLQVILYLVLPGRKAKGNPTPAGNALPYNCNGMNAWLVTHALFLAGVKLGYFKMSIVYDHWGALLVLANIFGFALTMLSYIKAFVAPSHKEDRCFSGSFFYDLFMGVELNPRIGDFDFKLFFNGRPGIVAWTLINLSFAAKQYENLGYVTNSMLILNILQAFYVIDYFLNEVWYLRTIDIAHDHFGFYLAWGDMVWLPFMYTLQAVYLVYNPVNLPLWAAAGVFILGMAGYFIFRSANSQKDYFRAQIKKTGQCVIWGKPAVYIPAEYSTSDGEVKKSCLLASGWWGISRHFNYVGDLMNSLSYCLACGVSHMLPQFYFVYMTILLVHRAFRDDVKCNQKYGPFWKRYCQKVPYKIIPYVF</sequence>
<evidence type="ECO:0000256" key="10">
    <source>
        <dbReference type="ARBA" id="ARBA00022955"/>
    </source>
</evidence>
<evidence type="ECO:0000256" key="19">
    <source>
        <dbReference type="ARBA" id="ARBA00039984"/>
    </source>
</evidence>
<feature type="transmembrane region" description="Helical" evidence="24">
    <location>
        <begin position="114"/>
        <end position="132"/>
    </location>
</feature>
<comment type="pathway">
    <text evidence="2">Steroid biosynthesis; cholesterol biosynthesis.</text>
</comment>
<keyword evidence="9" id="KW-0521">NADP</keyword>
<dbReference type="OrthoDB" id="5326588at2759"/>
<keyword evidence="8" id="KW-0256">Endoplasmic reticulum</keyword>
<evidence type="ECO:0000256" key="1">
    <source>
        <dbReference type="ARBA" id="ARBA00004477"/>
    </source>
</evidence>
<evidence type="ECO:0000256" key="14">
    <source>
        <dbReference type="ARBA" id="ARBA00023098"/>
    </source>
</evidence>
<evidence type="ECO:0000256" key="20">
    <source>
        <dbReference type="ARBA" id="ARBA00042688"/>
    </source>
</evidence>
<dbReference type="FunCoup" id="A0A6P8HJC7">
    <property type="interactions" value="523"/>
</dbReference>
<protein>
    <recommendedName>
        <fullName evidence="19">7-dehydrocholesterol reductase</fullName>
        <ecNumber evidence="18">1.3.1.21</ecNumber>
    </recommendedName>
    <alternativeName>
        <fullName evidence="20">Sterol Delta(7)-reductase</fullName>
    </alternativeName>
</protein>
<proteinExistence type="inferred from homology"/>
<comment type="subcellular location">
    <subcellularLocation>
        <location evidence="1">Endoplasmic reticulum membrane</location>
        <topology evidence="1">Multi-pass membrane protein</topology>
    </subcellularLocation>
</comment>
<dbReference type="GO" id="GO:0016132">
    <property type="term" value="P:brassinosteroid biosynthetic process"/>
    <property type="evidence" value="ECO:0007669"/>
    <property type="project" value="TreeGrafter"/>
</dbReference>
<evidence type="ECO:0000256" key="9">
    <source>
        <dbReference type="ARBA" id="ARBA00022857"/>
    </source>
</evidence>
<feature type="compositionally biased region" description="Basic and acidic residues" evidence="23">
    <location>
        <begin position="1"/>
        <end position="19"/>
    </location>
</feature>
<feature type="transmembrane region" description="Helical" evidence="24">
    <location>
        <begin position="185"/>
        <end position="203"/>
    </location>
</feature>
<dbReference type="PROSITE" id="PS01018">
    <property type="entry name" value="STEROL_REDUCT_2"/>
    <property type="match status" value="1"/>
</dbReference>
<gene>
    <name evidence="26" type="primary">LOC116289898</name>
</gene>
<evidence type="ECO:0000256" key="12">
    <source>
        <dbReference type="ARBA" id="ARBA00023002"/>
    </source>
</evidence>
<keyword evidence="12" id="KW-0560">Oxidoreductase</keyword>
<evidence type="ECO:0000256" key="15">
    <source>
        <dbReference type="ARBA" id="ARBA00023136"/>
    </source>
</evidence>
<keyword evidence="15 24" id="KW-0472">Membrane</keyword>
<dbReference type="AlphaFoldDB" id="A0A6P8HJC7"/>
<dbReference type="PANTHER" id="PTHR21257">
    <property type="entry name" value="DELTA(14)-STEROL REDUCTASE"/>
    <property type="match status" value="1"/>
</dbReference>
<dbReference type="InterPro" id="IPR001171">
    <property type="entry name" value="ERG24_DHCR-like"/>
</dbReference>
<evidence type="ECO:0000313" key="25">
    <source>
        <dbReference type="Proteomes" id="UP000515163"/>
    </source>
</evidence>
<dbReference type="PANTHER" id="PTHR21257:SF38">
    <property type="entry name" value="7-DEHYDROCHOLESTEROL REDUCTASE"/>
    <property type="match status" value="1"/>
</dbReference>
<dbReference type="FunFam" id="1.20.120.1630:FF:000004">
    <property type="entry name" value="7-dehydrocholesterol reductase"/>
    <property type="match status" value="1"/>
</dbReference>
<dbReference type="GO" id="GO:0005789">
    <property type="term" value="C:endoplasmic reticulum membrane"/>
    <property type="evidence" value="ECO:0007669"/>
    <property type="project" value="UniProtKB-SubCell"/>
</dbReference>
<dbReference type="Gene3D" id="1.20.120.1630">
    <property type="match status" value="1"/>
</dbReference>
<keyword evidence="7" id="KW-0152">Cholesterol biosynthesis</keyword>
<dbReference type="RefSeq" id="XP_031552700.1">
    <property type="nucleotide sequence ID" value="XM_031696840.1"/>
</dbReference>
<feature type="transmembrane region" description="Helical" evidence="24">
    <location>
        <begin position="276"/>
        <end position="297"/>
    </location>
</feature>
<evidence type="ECO:0000256" key="13">
    <source>
        <dbReference type="ARBA" id="ARBA00023011"/>
    </source>
</evidence>
<feature type="transmembrane region" description="Helical" evidence="24">
    <location>
        <begin position="337"/>
        <end position="356"/>
    </location>
</feature>
<dbReference type="EC" id="1.3.1.21" evidence="18"/>
<dbReference type="InParanoid" id="A0A6P8HJC7"/>
<evidence type="ECO:0000256" key="2">
    <source>
        <dbReference type="ARBA" id="ARBA00004770"/>
    </source>
</evidence>
<evidence type="ECO:0000256" key="24">
    <source>
        <dbReference type="SAM" id="Phobius"/>
    </source>
</evidence>
<keyword evidence="5" id="KW-0153">Cholesterol metabolism</keyword>
<keyword evidence="14" id="KW-0443">Lipid metabolism</keyword>